<dbReference type="Gene3D" id="3.30.565.60">
    <property type="match status" value="1"/>
</dbReference>
<dbReference type="Proteomes" id="UP000194577">
    <property type="component" value="Unassembled WGS sequence"/>
</dbReference>
<dbReference type="InterPro" id="IPR036390">
    <property type="entry name" value="WH_DNA-bd_sf"/>
</dbReference>
<dbReference type="SUPFAM" id="SSF46785">
    <property type="entry name" value="Winged helix' DNA-binding domain"/>
    <property type="match status" value="1"/>
</dbReference>
<proteinExistence type="predicted"/>
<comment type="caution">
    <text evidence="2">The sequence shown here is derived from an EMBL/GenBank/DDBJ whole genome shotgun (WGS) entry which is preliminary data.</text>
</comment>
<dbReference type="PANTHER" id="PTHR30595:SF6">
    <property type="entry name" value="SCHLAFEN ALBA-2 DOMAIN-CONTAINING PROTEIN"/>
    <property type="match status" value="1"/>
</dbReference>
<dbReference type="InterPro" id="IPR038475">
    <property type="entry name" value="RecG_C_sf"/>
</dbReference>
<dbReference type="Gene3D" id="1.10.10.10">
    <property type="entry name" value="Winged helix-like DNA-binding domain superfamily/Winged helix DNA-binding domain"/>
    <property type="match status" value="1"/>
</dbReference>
<evidence type="ECO:0000259" key="1">
    <source>
        <dbReference type="Pfam" id="PF01022"/>
    </source>
</evidence>
<dbReference type="Pfam" id="PF13749">
    <property type="entry name" value="HATPase_c_4"/>
    <property type="match status" value="1"/>
</dbReference>
<dbReference type="CDD" id="cd00090">
    <property type="entry name" value="HTH_ARSR"/>
    <property type="match status" value="1"/>
</dbReference>
<organism evidence="2 3">
    <name type="scientific">Actinomyces ruminis</name>
    <dbReference type="NCBI Taxonomy" id="1937003"/>
    <lineage>
        <taxon>Bacteria</taxon>
        <taxon>Bacillati</taxon>
        <taxon>Actinomycetota</taxon>
        <taxon>Actinomycetes</taxon>
        <taxon>Actinomycetales</taxon>
        <taxon>Actinomycetaceae</taxon>
        <taxon>Actinomyces</taxon>
    </lineage>
</organism>
<accession>A0ABX4MBY4</accession>
<dbReference type="InterPro" id="IPR036388">
    <property type="entry name" value="WH-like_DNA-bd_sf"/>
</dbReference>
<reference evidence="2 3" key="1">
    <citation type="submission" date="2017-10" db="EMBL/GenBank/DDBJ databases">
        <title>Draft genome sequence of cellulolytic Actinomyces sp CtC72 isolated from cattle rumen fluid.</title>
        <authorList>
            <person name="Joshi A.J."/>
            <person name="Vasudevan G."/>
            <person name="Lanjekar V.B."/>
            <person name="Hivarkar S."/>
            <person name="Engineer A."/>
            <person name="Pore S.D."/>
            <person name="Dhakephalkar P.K."/>
            <person name="Dagar S."/>
        </authorList>
    </citation>
    <scope>NUCLEOTIDE SEQUENCE [LARGE SCALE GENOMIC DNA]</scope>
    <source>
        <strain evidence="3">CtC72</strain>
    </source>
</reference>
<keyword evidence="3" id="KW-1185">Reference proteome</keyword>
<evidence type="ECO:0000313" key="3">
    <source>
        <dbReference type="Proteomes" id="UP000194577"/>
    </source>
</evidence>
<sequence length="313" mass="34497">MRVTVCCLRQRQRQELEWDRGAASFDGTPVRDVTVADLDGAQLSDYQRTLGSSSPELALRARDLITRDGAVSVAGYLLFASRPQMLFPNAHVRVLKYQQNERGAGRTLNLEDDADIRCEGSIPEQIARATAAIEGMVNAVVHRSYSIGGDHVRVEIFPNRIEVTSPGRFPGLVIPADPASISRNARNPRIARVCADLGVTQELGEGIRRMFAEMRRAGLSDPKYVQGQEAVRLTLMATLAPSDRVAREIGPNAMRILDALRLAQRPLSTGQLVELVGMARSTVLRHLNALRGAELVVWEGESQRDPRATWRAV</sequence>
<dbReference type="EMBL" id="MTPX02000035">
    <property type="protein sequence ID" value="PHP52984.1"/>
    <property type="molecule type" value="Genomic_DNA"/>
</dbReference>
<evidence type="ECO:0000313" key="2">
    <source>
        <dbReference type="EMBL" id="PHP52984.1"/>
    </source>
</evidence>
<name>A0ABX4MBY4_9ACTO</name>
<dbReference type="InterPro" id="IPR011991">
    <property type="entry name" value="ArsR-like_HTH"/>
</dbReference>
<dbReference type="Pfam" id="PF01022">
    <property type="entry name" value="HTH_5"/>
    <property type="match status" value="1"/>
</dbReference>
<protein>
    <submittedName>
        <fullName evidence="2">Transcriptional regulator</fullName>
    </submittedName>
</protein>
<feature type="domain" description="HTH arsR-type" evidence="1">
    <location>
        <begin position="251"/>
        <end position="296"/>
    </location>
</feature>
<dbReference type="InterPro" id="IPR001845">
    <property type="entry name" value="HTH_ArsR_DNA-bd_dom"/>
</dbReference>
<gene>
    <name evidence="2" type="ORF">BW737_005575</name>
</gene>
<dbReference type="PANTHER" id="PTHR30595">
    <property type="entry name" value="GLPR-RELATED TRANSCRIPTIONAL REPRESSOR"/>
    <property type="match status" value="1"/>
</dbReference>